<dbReference type="EMBL" id="CP133787">
    <property type="protein sequence ID" value="WMX71863.1"/>
    <property type="molecule type" value="Genomic_DNA"/>
</dbReference>
<evidence type="ECO:0000313" key="4">
    <source>
        <dbReference type="Proteomes" id="UP001254658"/>
    </source>
</evidence>
<evidence type="ECO:0000256" key="1">
    <source>
        <dbReference type="ARBA" id="ARBA00034117"/>
    </source>
</evidence>
<gene>
    <name evidence="3" type="ORF">RF668_06310</name>
</gene>
<protein>
    <submittedName>
        <fullName evidence="3">T7SS effector LXG polymorphic toxin</fullName>
    </submittedName>
</protein>
<dbReference type="Proteomes" id="UP001254658">
    <property type="component" value="Chromosome"/>
</dbReference>
<dbReference type="RefSeq" id="WP_309559518.1">
    <property type="nucleotide sequence ID" value="NZ_CP133787.1"/>
</dbReference>
<dbReference type="InterPro" id="IPR006829">
    <property type="entry name" value="LXG_dom"/>
</dbReference>
<name>A0AAX4AL82_LACLC</name>
<proteinExistence type="inferred from homology"/>
<organism evidence="3 4">
    <name type="scientific">Lactococcus lactis subsp. cremoris</name>
    <name type="common">Streptococcus cremoris</name>
    <dbReference type="NCBI Taxonomy" id="1359"/>
    <lineage>
        <taxon>Bacteria</taxon>
        <taxon>Bacillati</taxon>
        <taxon>Bacillota</taxon>
        <taxon>Bacilli</taxon>
        <taxon>Lactobacillales</taxon>
        <taxon>Streptococcaceae</taxon>
        <taxon>Lactococcus</taxon>
    </lineage>
</organism>
<sequence>MGTRKILKSEIKNSTNSQSAITNNAGELENLNSSLSGFIEETELQGEGWTSAKELASVYKTITQTFEMVSEQLSNANQKVLSSQGILVDDQIDEQALNNQVMQNKATMTQLSYANSIWNSANPGKPNQNSYNNLQHSIKNENNVLENRLDSLDKFDSTTKSVYDDLEHTLSNLTHLISQVSNSSKTYDSKTGLFITKNIDMKLVNKLNKEYGDTSESGIMKWLSSHTNLPASTIKNIAKGLRKNPANVMKEILNNEELVKALLFDAPEGIQIIFLKGFCSLEYLDKLPGKGANMVINSKIFINYAVSHPELADKLLDFTILLQKKGCSVLAPLKTLSDIAGKGTKAETILKWSLEMTKTGEKFKNAVKTIGKVVNLAVVANNFAHEYFDPTSEAYNDVDKATFGALCRYALESGPLEQGELFTIIGGSLVPEGGEFPGAALGITTGFVNWMGQQFGLIDKEQIMEKLYQAYDNINDPEKRDEILKDDFFWKQWKENPYNPENQKA</sequence>
<evidence type="ECO:0000259" key="2">
    <source>
        <dbReference type="Pfam" id="PF04740"/>
    </source>
</evidence>
<evidence type="ECO:0000313" key="3">
    <source>
        <dbReference type="EMBL" id="WMX71863.1"/>
    </source>
</evidence>
<accession>A0AAX4AL82</accession>
<reference evidence="3" key="1">
    <citation type="journal article" date="2022" name="Microbiol. Spectr.">
        <title>Optimizing Conditions in the Acid Tolerance Test for Potential Probiotics Using Response Surface Methodology.</title>
        <authorList>
            <person name="Ko H.I."/>
            <person name="Jeong C.H."/>
            <person name="Hong S.W."/>
            <person name="Eun J.B."/>
            <person name="Kim T.W."/>
        </authorList>
    </citation>
    <scope>NUCLEOTIDE SEQUENCE</scope>
    <source>
        <strain evidence="3">KCKM 0438</strain>
    </source>
</reference>
<feature type="domain" description="LXG" evidence="2">
    <location>
        <begin position="13"/>
        <end position="185"/>
    </location>
</feature>
<dbReference type="AlphaFoldDB" id="A0AAX4AL82"/>
<reference evidence="3" key="2">
    <citation type="submission" date="2023-09" db="EMBL/GenBank/DDBJ databases">
        <authorList>
            <person name="Kim T.W."/>
        </authorList>
    </citation>
    <scope>NUCLEOTIDE SEQUENCE</scope>
    <source>
        <strain evidence="3">KCKM 0438</strain>
    </source>
</reference>
<comment type="similarity">
    <text evidence="1">In the N-terminal section; belongs to the LXG family.</text>
</comment>
<dbReference type="Pfam" id="PF04740">
    <property type="entry name" value="LXG"/>
    <property type="match status" value="1"/>
</dbReference>